<reference evidence="1 2" key="1">
    <citation type="journal article" date="2021" name="BMC Biol.">
        <title>Horizontally acquired antibacterial genes associated with adaptive radiation of ladybird beetles.</title>
        <authorList>
            <person name="Li H.S."/>
            <person name="Tang X.F."/>
            <person name="Huang Y.H."/>
            <person name="Xu Z.Y."/>
            <person name="Chen M.L."/>
            <person name="Du X.Y."/>
            <person name="Qiu B.Y."/>
            <person name="Chen P.T."/>
            <person name="Zhang W."/>
            <person name="Slipinski A."/>
            <person name="Escalona H.E."/>
            <person name="Waterhouse R.M."/>
            <person name="Zwick A."/>
            <person name="Pang H."/>
        </authorList>
    </citation>
    <scope>NUCLEOTIDE SEQUENCE [LARGE SCALE GENOMIC DNA]</scope>
    <source>
        <strain evidence="1">SYSU2018</strain>
    </source>
</reference>
<dbReference type="InterPro" id="IPR009622">
    <property type="entry name" value="NDUFAF4"/>
</dbReference>
<name>A0ABD2NF53_9CUCU</name>
<proteinExistence type="predicted"/>
<organism evidence="1 2">
    <name type="scientific">Cryptolaemus montrouzieri</name>
    <dbReference type="NCBI Taxonomy" id="559131"/>
    <lineage>
        <taxon>Eukaryota</taxon>
        <taxon>Metazoa</taxon>
        <taxon>Ecdysozoa</taxon>
        <taxon>Arthropoda</taxon>
        <taxon>Hexapoda</taxon>
        <taxon>Insecta</taxon>
        <taxon>Pterygota</taxon>
        <taxon>Neoptera</taxon>
        <taxon>Endopterygota</taxon>
        <taxon>Coleoptera</taxon>
        <taxon>Polyphaga</taxon>
        <taxon>Cucujiformia</taxon>
        <taxon>Coccinelloidea</taxon>
        <taxon>Coccinellidae</taxon>
        <taxon>Scymninae</taxon>
        <taxon>Scymnini</taxon>
        <taxon>Cryptolaemus</taxon>
    </lineage>
</organism>
<evidence type="ECO:0000313" key="1">
    <source>
        <dbReference type="EMBL" id="KAL3277398.1"/>
    </source>
</evidence>
<comment type="caution">
    <text evidence="1">The sequence shown here is derived from an EMBL/GenBank/DDBJ whole genome shotgun (WGS) entry which is preliminary data.</text>
</comment>
<accession>A0ABD2NF53</accession>
<dbReference type="PANTHER" id="PTHR13338">
    <property type="entry name" value="UPF0240 PROTEIN"/>
    <property type="match status" value="1"/>
</dbReference>
<dbReference type="Pfam" id="PF06784">
    <property type="entry name" value="UPF0240"/>
    <property type="match status" value="1"/>
</dbReference>
<dbReference type="AlphaFoldDB" id="A0ABD2NF53"/>
<keyword evidence="2" id="KW-1185">Reference proteome</keyword>
<gene>
    <name evidence="1" type="ORF">HHI36_012747</name>
</gene>
<evidence type="ECO:0000313" key="2">
    <source>
        <dbReference type="Proteomes" id="UP001516400"/>
    </source>
</evidence>
<protein>
    <submittedName>
        <fullName evidence="1">Uncharacterized protein</fullName>
    </submittedName>
</protein>
<dbReference type="PANTHER" id="PTHR13338:SF4">
    <property type="entry name" value="NADH DEHYDROGENASE [UBIQUINONE] 1 ALPHA SUBCOMPLEX ASSEMBLY FACTOR 4"/>
    <property type="match status" value="1"/>
</dbReference>
<dbReference type="EMBL" id="JABFTP020000103">
    <property type="protein sequence ID" value="KAL3277398.1"/>
    <property type="molecule type" value="Genomic_DNA"/>
</dbReference>
<sequence>MGKILSRMKRPFRNYNVENRAHKIISKDKPVPAPKYETDRIEIDRLMNERQDDFLQTLQKDEHLDKNLKNVFVTSTKVLNEHKVNPKRPLPSNRSSYEEPVFGIVEPEKVGKGKVTLINALKFITNHHANSTLYSAASIAKEYSLPEESVRKILRYCKTFEVYIPQNKHSKVNFAGPTIKRMKIITKPLKQIDTGEQTKGDTKE</sequence>
<dbReference type="Proteomes" id="UP001516400">
    <property type="component" value="Unassembled WGS sequence"/>
</dbReference>